<keyword evidence="1" id="KW-0813">Transport</keyword>
<gene>
    <name evidence="9" type="ORF">HNR50_001024</name>
</gene>
<dbReference type="RefSeq" id="WP_184744549.1">
    <property type="nucleotide sequence ID" value="NZ_JACHGJ010000002.1"/>
</dbReference>
<dbReference type="PROSITE" id="PS00198">
    <property type="entry name" value="4FE4S_FER_1"/>
    <property type="match status" value="1"/>
</dbReference>
<dbReference type="SUPFAM" id="SSF54862">
    <property type="entry name" value="4Fe-4S ferredoxins"/>
    <property type="match status" value="1"/>
</dbReference>
<organism evidence="9 10">
    <name type="scientific">Spirochaeta isovalerica</name>
    <dbReference type="NCBI Taxonomy" id="150"/>
    <lineage>
        <taxon>Bacteria</taxon>
        <taxon>Pseudomonadati</taxon>
        <taxon>Spirochaetota</taxon>
        <taxon>Spirochaetia</taxon>
        <taxon>Spirochaetales</taxon>
        <taxon>Spirochaetaceae</taxon>
        <taxon>Spirochaeta</taxon>
    </lineage>
</organism>
<keyword evidence="4" id="KW-0249">Electron transport</keyword>
<keyword evidence="10" id="KW-1185">Reference proteome</keyword>
<evidence type="ECO:0000256" key="2">
    <source>
        <dbReference type="ARBA" id="ARBA00022485"/>
    </source>
</evidence>
<keyword evidence="7" id="KW-0812">Transmembrane</keyword>
<keyword evidence="6" id="KW-0411">Iron-sulfur</keyword>
<keyword evidence="2" id="KW-0004">4Fe-4S</keyword>
<feature type="transmembrane region" description="Helical" evidence="7">
    <location>
        <begin position="12"/>
        <end position="30"/>
    </location>
</feature>
<dbReference type="InterPro" id="IPR017896">
    <property type="entry name" value="4Fe4S_Fe-S-bd"/>
</dbReference>
<dbReference type="Proteomes" id="UP000587760">
    <property type="component" value="Unassembled WGS sequence"/>
</dbReference>
<dbReference type="GO" id="GO:0051539">
    <property type="term" value="F:4 iron, 4 sulfur cluster binding"/>
    <property type="evidence" value="ECO:0007669"/>
    <property type="project" value="UniProtKB-KW"/>
</dbReference>
<dbReference type="GO" id="GO:0046872">
    <property type="term" value="F:metal ion binding"/>
    <property type="evidence" value="ECO:0007669"/>
    <property type="project" value="UniProtKB-KW"/>
</dbReference>
<reference evidence="9 10" key="1">
    <citation type="submission" date="2020-08" db="EMBL/GenBank/DDBJ databases">
        <title>Genomic Encyclopedia of Type Strains, Phase IV (KMG-IV): sequencing the most valuable type-strain genomes for metagenomic binning, comparative biology and taxonomic classification.</title>
        <authorList>
            <person name="Goeker M."/>
        </authorList>
    </citation>
    <scope>NUCLEOTIDE SEQUENCE [LARGE SCALE GENOMIC DNA]</scope>
    <source>
        <strain evidence="9 10">DSM 2461</strain>
    </source>
</reference>
<evidence type="ECO:0000256" key="5">
    <source>
        <dbReference type="ARBA" id="ARBA00023004"/>
    </source>
</evidence>
<dbReference type="InterPro" id="IPR051684">
    <property type="entry name" value="Electron_Trans/Redox"/>
</dbReference>
<feature type="domain" description="4Fe-4S ferredoxin-type" evidence="8">
    <location>
        <begin position="313"/>
        <end position="342"/>
    </location>
</feature>
<keyword evidence="7" id="KW-0472">Membrane</keyword>
<dbReference type="PANTHER" id="PTHR30176">
    <property type="entry name" value="FERREDOXIN-TYPE PROTEIN NAPH"/>
    <property type="match status" value="1"/>
</dbReference>
<evidence type="ECO:0000256" key="3">
    <source>
        <dbReference type="ARBA" id="ARBA00022723"/>
    </source>
</evidence>
<dbReference type="InterPro" id="IPR017900">
    <property type="entry name" value="4Fe4S_Fe_S_CS"/>
</dbReference>
<evidence type="ECO:0000256" key="7">
    <source>
        <dbReference type="SAM" id="Phobius"/>
    </source>
</evidence>
<dbReference type="EMBL" id="JACHGJ010000002">
    <property type="protein sequence ID" value="MBB6479366.1"/>
    <property type="molecule type" value="Genomic_DNA"/>
</dbReference>
<keyword evidence="7" id="KW-1133">Transmembrane helix</keyword>
<evidence type="ECO:0000313" key="9">
    <source>
        <dbReference type="EMBL" id="MBB6479366.1"/>
    </source>
</evidence>
<dbReference type="Pfam" id="PF14697">
    <property type="entry name" value="Fer4_21"/>
    <property type="match status" value="1"/>
</dbReference>
<dbReference type="PANTHER" id="PTHR30176:SF3">
    <property type="entry name" value="FERREDOXIN-TYPE PROTEIN NAPH"/>
    <property type="match status" value="1"/>
</dbReference>
<evidence type="ECO:0000313" key="10">
    <source>
        <dbReference type="Proteomes" id="UP000587760"/>
    </source>
</evidence>
<protein>
    <submittedName>
        <fullName evidence="9">Polyferredoxin</fullName>
    </submittedName>
</protein>
<proteinExistence type="predicted"/>
<sequence length="351" mass="39426">MKGEIKALKILLALYIFLCLLIAGLNYGLAPHVSEAGSRIIRSIWNIYENYFKTFLIVTGSWLTLRISGKRSRMQKRNFAGFIIAALLVHIIGPFLTGNPDLYFFAMPFPWSSTALQTLVDRSSFYTHHLPLWGLGGISASLTVYLIITIIVFTGTVLLGRRWQCSTLCLFNGFISETFSPAFPLVGKKTAPGSKLRKLFVVLKWALLVIAFIFFLFWFYILISGDYRESAADLFADIEVYKYLSVELLMAMFFWVAFTGRGYCYYCPLGTVLGWVSRLAGQRIRTDISDCIKCGKCNVSCPMGIEIKMSAEEKKDVYSSLCVGCGHCVDICPVGTLEYSTAFLGKIRRGK</sequence>
<name>A0A841R6A6_9SPIO</name>
<evidence type="ECO:0000256" key="6">
    <source>
        <dbReference type="ARBA" id="ARBA00023014"/>
    </source>
</evidence>
<dbReference type="AlphaFoldDB" id="A0A841R6A6"/>
<keyword evidence="3" id="KW-0479">Metal-binding</keyword>
<keyword evidence="5" id="KW-0408">Iron</keyword>
<feature type="transmembrane region" description="Helical" evidence="7">
    <location>
        <begin position="132"/>
        <end position="158"/>
    </location>
</feature>
<dbReference type="Gene3D" id="3.30.70.20">
    <property type="match status" value="1"/>
</dbReference>
<feature type="transmembrane region" description="Helical" evidence="7">
    <location>
        <begin position="50"/>
        <end position="67"/>
    </location>
</feature>
<accession>A0A841R6A6</accession>
<feature type="transmembrane region" description="Helical" evidence="7">
    <location>
        <begin position="79"/>
        <end position="96"/>
    </location>
</feature>
<evidence type="ECO:0000256" key="4">
    <source>
        <dbReference type="ARBA" id="ARBA00022982"/>
    </source>
</evidence>
<feature type="domain" description="4Fe-4S ferredoxin-type" evidence="8">
    <location>
        <begin position="282"/>
        <end position="312"/>
    </location>
</feature>
<evidence type="ECO:0000256" key="1">
    <source>
        <dbReference type="ARBA" id="ARBA00022448"/>
    </source>
</evidence>
<dbReference type="PROSITE" id="PS51379">
    <property type="entry name" value="4FE4S_FER_2"/>
    <property type="match status" value="2"/>
</dbReference>
<feature type="transmembrane region" description="Helical" evidence="7">
    <location>
        <begin position="199"/>
        <end position="220"/>
    </location>
</feature>
<evidence type="ECO:0000259" key="8">
    <source>
        <dbReference type="PROSITE" id="PS51379"/>
    </source>
</evidence>
<comment type="caution">
    <text evidence="9">The sequence shown here is derived from an EMBL/GenBank/DDBJ whole genome shotgun (WGS) entry which is preliminary data.</text>
</comment>
<dbReference type="GO" id="GO:0005886">
    <property type="term" value="C:plasma membrane"/>
    <property type="evidence" value="ECO:0007669"/>
    <property type="project" value="TreeGrafter"/>
</dbReference>